<protein>
    <submittedName>
        <fullName evidence="5">MarR family transcriptional regulator</fullName>
    </submittedName>
</protein>
<dbReference type="Pfam" id="PF12802">
    <property type="entry name" value="MarR_2"/>
    <property type="match status" value="1"/>
</dbReference>
<dbReference type="Gene3D" id="1.10.10.10">
    <property type="entry name" value="Winged helix-like DNA-binding domain superfamily/Winged helix DNA-binding domain"/>
    <property type="match status" value="1"/>
</dbReference>
<keyword evidence="1" id="KW-0805">Transcription regulation</keyword>
<evidence type="ECO:0000256" key="3">
    <source>
        <dbReference type="ARBA" id="ARBA00023163"/>
    </source>
</evidence>
<dbReference type="PANTHER" id="PTHR42756:SF1">
    <property type="entry name" value="TRANSCRIPTIONAL REPRESSOR OF EMRAB OPERON"/>
    <property type="match status" value="1"/>
</dbReference>
<dbReference type="PANTHER" id="PTHR42756">
    <property type="entry name" value="TRANSCRIPTIONAL REGULATOR, MARR"/>
    <property type="match status" value="1"/>
</dbReference>
<evidence type="ECO:0000313" key="6">
    <source>
        <dbReference type="Proteomes" id="UP000746751"/>
    </source>
</evidence>
<evidence type="ECO:0000313" key="5">
    <source>
        <dbReference type="EMBL" id="HJG30909.1"/>
    </source>
</evidence>
<dbReference type="InterPro" id="IPR000835">
    <property type="entry name" value="HTH_MarR-typ"/>
</dbReference>
<dbReference type="PROSITE" id="PS50995">
    <property type="entry name" value="HTH_MARR_2"/>
    <property type="match status" value="1"/>
</dbReference>
<dbReference type="InterPro" id="IPR036390">
    <property type="entry name" value="WH_DNA-bd_sf"/>
</dbReference>
<reference evidence="5" key="2">
    <citation type="submission" date="2021-09" db="EMBL/GenBank/DDBJ databases">
        <authorList>
            <person name="Gilroy R."/>
        </authorList>
    </citation>
    <scope>NUCLEOTIDE SEQUENCE</scope>
    <source>
        <strain evidence="5">ChiGjej2B2-7701</strain>
    </source>
</reference>
<dbReference type="SMART" id="SM00347">
    <property type="entry name" value="HTH_MARR"/>
    <property type="match status" value="1"/>
</dbReference>
<proteinExistence type="predicted"/>
<evidence type="ECO:0000256" key="2">
    <source>
        <dbReference type="ARBA" id="ARBA00023125"/>
    </source>
</evidence>
<dbReference type="EMBL" id="DYVF01000041">
    <property type="protein sequence ID" value="HJG30909.1"/>
    <property type="molecule type" value="Genomic_DNA"/>
</dbReference>
<dbReference type="GO" id="GO:0003700">
    <property type="term" value="F:DNA-binding transcription factor activity"/>
    <property type="evidence" value="ECO:0007669"/>
    <property type="project" value="InterPro"/>
</dbReference>
<dbReference type="GO" id="GO:0003677">
    <property type="term" value="F:DNA binding"/>
    <property type="evidence" value="ECO:0007669"/>
    <property type="project" value="UniProtKB-KW"/>
</dbReference>
<keyword evidence="2" id="KW-0238">DNA-binding</keyword>
<evidence type="ECO:0000259" key="4">
    <source>
        <dbReference type="PROSITE" id="PS50995"/>
    </source>
</evidence>
<organism evidence="5 6">
    <name type="scientific">Collinsella ihumii</name>
    <dbReference type="NCBI Taxonomy" id="1720204"/>
    <lineage>
        <taxon>Bacteria</taxon>
        <taxon>Bacillati</taxon>
        <taxon>Actinomycetota</taxon>
        <taxon>Coriobacteriia</taxon>
        <taxon>Coriobacteriales</taxon>
        <taxon>Coriobacteriaceae</taxon>
        <taxon>Collinsella</taxon>
    </lineage>
</organism>
<dbReference type="SUPFAM" id="SSF46785">
    <property type="entry name" value="Winged helix' DNA-binding domain"/>
    <property type="match status" value="1"/>
</dbReference>
<dbReference type="Proteomes" id="UP000746751">
    <property type="component" value="Unassembled WGS sequence"/>
</dbReference>
<dbReference type="InterPro" id="IPR036388">
    <property type="entry name" value="WH-like_DNA-bd_sf"/>
</dbReference>
<comment type="caution">
    <text evidence="5">The sequence shown here is derived from an EMBL/GenBank/DDBJ whole genome shotgun (WGS) entry which is preliminary data.</text>
</comment>
<keyword evidence="3" id="KW-0804">Transcription</keyword>
<gene>
    <name evidence="5" type="ORF">K8U80_05890</name>
</gene>
<name>A0A921LRF4_9ACTN</name>
<feature type="domain" description="HTH marR-type" evidence="4">
    <location>
        <begin position="6"/>
        <end position="145"/>
    </location>
</feature>
<dbReference type="AlphaFoldDB" id="A0A921LRF4"/>
<accession>A0A921LRF4</accession>
<reference evidence="5" key="1">
    <citation type="journal article" date="2021" name="PeerJ">
        <title>Extensive microbial diversity within the chicken gut microbiome revealed by metagenomics and culture.</title>
        <authorList>
            <person name="Gilroy R."/>
            <person name="Ravi A."/>
            <person name="Getino M."/>
            <person name="Pursley I."/>
            <person name="Horton D.L."/>
            <person name="Alikhan N.F."/>
            <person name="Baker D."/>
            <person name="Gharbi K."/>
            <person name="Hall N."/>
            <person name="Watson M."/>
            <person name="Adriaenssens E.M."/>
            <person name="Foster-Nyarko E."/>
            <person name="Jarju S."/>
            <person name="Secka A."/>
            <person name="Antonio M."/>
            <person name="Oren A."/>
            <person name="Chaudhuri R.R."/>
            <person name="La Ragione R."/>
            <person name="Hildebrand F."/>
            <person name="Pallen M.J."/>
        </authorList>
    </citation>
    <scope>NUCLEOTIDE SEQUENCE</scope>
    <source>
        <strain evidence="5">ChiGjej2B2-7701</strain>
    </source>
</reference>
<evidence type="ECO:0000256" key="1">
    <source>
        <dbReference type="ARBA" id="ARBA00023015"/>
    </source>
</evidence>
<sequence length="149" mass="16781">METERFEDFVGLITLISKEIQRIKTVEASKLGLKGSDIMCLYYLGQHEEGLTGSELAREADVTRAAVSRTLAHLEEDGFVEVAGEQKTGSRYRAPVRLTRRGREVTDTVGEIIRRVVAEAGEELGDIQRIQMYRSLNLILERLKGISRD</sequence>